<feature type="compositionally biased region" description="Polar residues" evidence="5">
    <location>
        <begin position="39"/>
        <end position="53"/>
    </location>
</feature>
<dbReference type="SUPFAM" id="SSF52080">
    <property type="entry name" value="Ribosomal proteins L15p and L18e"/>
    <property type="match status" value="1"/>
</dbReference>
<keyword evidence="2 4" id="KW-0689">Ribosomal protein</keyword>
<dbReference type="InterPro" id="IPR036227">
    <property type="entry name" value="Ribosomal_uL15/eL18_sf"/>
</dbReference>
<reference evidence="6 7" key="1">
    <citation type="journal article" date="2017" name="ISME J.">
        <title>Tremblaya phenacola PPER: an evolutionary beta-gammaproteobacterium collage.</title>
        <authorList>
            <person name="Gil R."/>
            <person name="Vargas-Chavez C."/>
            <person name="Lopez-Madrigal S."/>
            <person name="Santos-Garcia D."/>
            <person name="Latorre A."/>
            <person name="Moya A."/>
        </authorList>
    </citation>
    <scope>NUCLEOTIDE SEQUENCE [LARGE SCALE GENOMIC DNA]</scope>
    <source>
        <strain evidence="6 7">PPER</strain>
    </source>
</reference>
<feature type="region of interest" description="Disordered" evidence="5">
    <location>
        <begin position="1"/>
        <end position="53"/>
    </location>
</feature>
<evidence type="ECO:0000256" key="1">
    <source>
        <dbReference type="ARBA" id="ARBA00007320"/>
    </source>
</evidence>
<dbReference type="InterPro" id="IPR005749">
    <property type="entry name" value="Ribosomal_uL15_bac-type"/>
</dbReference>
<name>A0A2G0V6V1_9PROT</name>
<dbReference type="GO" id="GO:0003735">
    <property type="term" value="F:structural constituent of ribosome"/>
    <property type="evidence" value="ECO:0007669"/>
    <property type="project" value="InterPro"/>
</dbReference>
<keyword evidence="4" id="KW-0699">rRNA-binding</keyword>
<comment type="function">
    <text evidence="4">Binds to the 23S rRNA.</text>
</comment>
<dbReference type="GO" id="GO:0006412">
    <property type="term" value="P:translation"/>
    <property type="evidence" value="ECO:0007669"/>
    <property type="project" value="UniProtKB-UniRule"/>
</dbReference>
<keyword evidence="4" id="KW-0694">RNA-binding</keyword>
<protein>
    <recommendedName>
        <fullName evidence="4">Large ribosomal subunit protein uL15</fullName>
    </recommendedName>
</protein>
<dbReference type="OrthoDB" id="9810293at2"/>
<dbReference type="EMBL" id="MKGN01000019">
    <property type="protein sequence ID" value="PHN16198.1"/>
    <property type="molecule type" value="Genomic_DNA"/>
</dbReference>
<organism evidence="6 7">
    <name type="scientific">Candidatus Tremblayella phenacoccinincola</name>
    <dbReference type="NCBI Taxonomy" id="1010676"/>
    <lineage>
        <taxon>Bacteria</taxon>
        <taxon>Pseudomonadati</taxon>
        <taxon>Pseudomonadota</taxon>
        <taxon>Betaproteobacteria</taxon>
        <taxon>Candidatus Tremblayella</taxon>
    </lineage>
</organism>
<dbReference type="AlphaFoldDB" id="A0A2G0V6V1"/>
<dbReference type="NCBIfam" id="TIGR01071">
    <property type="entry name" value="rplO_bact"/>
    <property type="match status" value="1"/>
</dbReference>
<dbReference type="Proteomes" id="UP000222818">
    <property type="component" value="Unassembled WGS sequence"/>
</dbReference>
<dbReference type="HAMAP" id="MF_01341">
    <property type="entry name" value="Ribosomal_uL15"/>
    <property type="match status" value="1"/>
</dbReference>
<evidence type="ECO:0000313" key="7">
    <source>
        <dbReference type="Proteomes" id="UP000222818"/>
    </source>
</evidence>
<dbReference type="InterPro" id="IPR030878">
    <property type="entry name" value="Ribosomal_uL15"/>
</dbReference>
<proteinExistence type="inferred from homology"/>
<evidence type="ECO:0000256" key="3">
    <source>
        <dbReference type="ARBA" id="ARBA00023274"/>
    </source>
</evidence>
<dbReference type="GO" id="GO:0022625">
    <property type="term" value="C:cytosolic large ribosomal subunit"/>
    <property type="evidence" value="ECO:0007669"/>
    <property type="project" value="TreeGrafter"/>
</dbReference>
<dbReference type="PANTHER" id="PTHR12934:SF11">
    <property type="entry name" value="LARGE RIBOSOMAL SUBUNIT PROTEIN UL15M"/>
    <property type="match status" value="1"/>
</dbReference>
<evidence type="ECO:0000256" key="2">
    <source>
        <dbReference type="ARBA" id="ARBA00022980"/>
    </source>
</evidence>
<comment type="subunit">
    <text evidence="4">Part of the 50S ribosomal subunit.</text>
</comment>
<accession>A0A2G0V6V1</accession>
<evidence type="ECO:0000256" key="4">
    <source>
        <dbReference type="HAMAP-Rule" id="MF_01341"/>
    </source>
</evidence>
<comment type="similarity">
    <text evidence="1 4">Belongs to the universal ribosomal protein uL15 family.</text>
</comment>
<feature type="compositionally biased region" description="Basic residues" evidence="5">
    <location>
        <begin position="23"/>
        <end position="38"/>
    </location>
</feature>
<comment type="caution">
    <text evidence="6">The sequence shown here is derived from an EMBL/GenBank/DDBJ whole genome shotgun (WGS) entry which is preliminary data.</text>
</comment>
<evidence type="ECO:0000313" key="6">
    <source>
        <dbReference type="EMBL" id="PHN16198.1"/>
    </source>
</evidence>
<evidence type="ECO:0000256" key="5">
    <source>
        <dbReference type="SAM" id="MobiDB-lite"/>
    </source>
</evidence>
<dbReference type="GO" id="GO:0019843">
    <property type="term" value="F:rRNA binding"/>
    <property type="evidence" value="ECO:0007669"/>
    <property type="project" value="UniProtKB-UniRule"/>
</dbReference>
<gene>
    <name evidence="4 6" type="primary">rplO</name>
    <name evidence="6" type="ORF">TPPER_00191</name>
</gene>
<dbReference type="RefSeq" id="WP_099336909.1">
    <property type="nucleotide sequence ID" value="NZ_MKGN01000019.1"/>
</dbReference>
<dbReference type="PANTHER" id="PTHR12934">
    <property type="entry name" value="50S RIBOSOMAL PROTEIN L15"/>
    <property type="match status" value="1"/>
</dbReference>
<sequence>MKLNELKPTVRYKQSVRLGRGLGSKKGKTSGRGHKGQKSRTGGTVKTSFEGGQTPIQRRVPKLGFTRYIRKHLINLNYNKTLKVDLCYDTVSNMLLRRFNLVGNNAKTIRIYSQG</sequence>
<keyword evidence="7" id="KW-1185">Reference proteome</keyword>
<keyword evidence="3 4" id="KW-0687">Ribonucleoprotein</keyword>